<dbReference type="EMBL" id="CM008054">
    <property type="protein sequence ID" value="PVH33322.1"/>
    <property type="molecule type" value="Genomic_DNA"/>
</dbReference>
<protein>
    <submittedName>
        <fullName evidence="2">Uncharacterized protein</fullName>
    </submittedName>
</protein>
<evidence type="ECO:0000256" key="1">
    <source>
        <dbReference type="SAM" id="MobiDB-lite"/>
    </source>
</evidence>
<sequence>MTWQDCRRLLPLPHPSTSDLSEQIPRPANPLPPWQPRNRTRGLRRDKDKARGGLRACRFVSTYSRPPRAASAPGISRPACRHPVNSKLSVRITCPCVTVDPVSPSIHLIDRSGSRSISGRGQRAWRPCRARLHRRDDPVQRRSGFWIRNGFHSPLATKLAWAGRHLAECKDHGCDSKQAALQVMRY</sequence>
<dbReference type="Gramene" id="PVH33322">
    <property type="protein sequence ID" value="PVH33322"/>
    <property type="gene ID" value="PAHAL_9G628000"/>
</dbReference>
<dbReference type="AlphaFoldDB" id="A0A2T8I6M5"/>
<evidence type="ECO:0000313" key="2">
    <source>
        <dbReference type="EMBL" id="PVH33322.1"/>
    </source>
</evidence>
<organism evidence="2">
    <name type="scientific">Panicum hallii</name>
    <dbReference type="NCBI Taxonomy" id="206008"/>
    <lineage>
        <taxon>Eukaryota</taxon>
        <taxon>Viridiplantae</taxon>
        <taxon>Streptophyta</taxon>
        <taxon>Embryophyta</taxon>
        <taxon>Tracheophyta</taxon>
        <taxon>Spermatophyta</taxon>
        <taxon>Magnoliopsida</taxon>
        <taxon>Liliopsida</taxon>
        <taxon>Poales</taxon>
        <taxon>Poaceae</taxon>
        <taxon>PACMAD clade</taxon>
        <taxon>Panicoideae</taxon>
        <taxon>Panicodae</taxon>
        <taxon>Paniceae</taxon>
        <taxon>Panicinae</taxon>
        <taxon>Panicum</taxon>
        <taxon>Panicum sect. Panicum</taxon>
    </lineage>
</organism>
<reference evidence="2" key="1">
    <citation type="submission" date="2018-04" db="EMBL/GenBank/DDBJ databases">
        <title>WGS assembly of Panicum hallii.</title>
        <authorList>
            <person name="Lovell J."/>
            <person name="Jenkins J."/>
            <person name="Lowry D."/>
            <person name="Mamidi S."/>
            <person name="Sreedasyam A."/>
            <person name="Weng X."/>
            <person name="Barry K."/>
            <person name="Bonette J."/>
            <person name="Campitelli B."/>
            <person name="Daum C."/>
            <person name="Gordon S."/>
            <person name="Gould B."/>
            <person name="Lipzen A."/>
            <person name="Macqueen A."/>
            <person name="Palacio-Mejia J."/>
            <person name="Plott C."/>
            <person name="Shakirov E."/>
            <person name="Shu S."/>
            <person name="Yoshinaga Y."/>
            <person name="Zane M."/>
            <person name="Rokhsar D."/>
            <person name="Grimwood J."/>
            <person name="Schmutz J."/>
            <person name="Juenger T."/>
        </authorList>
    </citation>
    <scope>NUCLEOTIDE SEQUENCE [LARGE SCALE GENOMIC DNA]</scope>
    <source>
        <strain evidence="2">FIL2</strain>
    </source>
</reference>
<proteinExistence type="predicted"/>
<gene>
    <name evidence="2" type="ORF">PAHAL_9G628000</name>
</gene>
<dbReference type="Proteomes" id="UP000243499">
    <property type="component" value="Chromosome 9"/>
</dbReference>
<feature type="region of interest" description="Disordered" evidence="1">
    <location>
        <begin position="12"/>
        <end position="50"/>
    </location>
</feature>
<name>A0A2T8I6M5_9POAL</name>
<accession>A0A2T8I6M5</accession>